<accession>R3U6Z2</accession>
<dbReference type="STRING" id="154621.RV11_GL002313"/>
<dbReference type="PATRIC" id="fig|1158610.3.peg.97"/>
<dbReference type="Proteomes" id="UP000013785">
    <property type="component" value="Unassembled WGS sequence"/>
</dbReference>
<protein>
    <recommendedName>
        <fullName evidence="3">MmcQ/YjbR family DNA-binding protein</fullName>
    </recommendedName>
</protein>
<dbReference type="OrthoDB" id="9789813at2"/>
<dbReference type="eggNOG" id="COG2315">
    <property type="taxonomic scope" value="Bacteria"/>
</dbReference>
<dbReference type="AlphaFoldDB" id="R3U6Z2"/>
<dbReference type="RefSeq" id="WP_010766808.1">
    <property type="nucleotide sequence ID" value="NZ_ASWE01000005.1"/>
</dbReference>
<dbReference type="EMBL" id="AJAT01000005">
    <property type="protein sequence ID" value="EOL49218.1"/>
    <property type="molecule type" value="Genomic_DNA"/>
</dbReference>
<dbReference type="InterPro" id="IPR038056">
    <property type="entry name" value="YjbR-like_sf"/>
</dbReference>
<dbReference type="SUPFAM" id="SSF142906">
    <property type="entry name" value="YjbR-like"/>
    <property type="match status" value="1"/>
</dbReference>
<organism evidence="1 2">
    <name type="scientific">Enterococcus phoeniculicola ATCC BAA-412</name>
    <dbReference type="NCBI Taxonomy" id="1158610"/>
    <lineage>
        <taxon>Bacteria</taxon>
        <taxon>Bacillati</taxon>
        <taxon>Bacillota</taxon>
        <taxon>Bacilli</taxon>
        <taxon>Lactobacillales</taxon>
        <taxon>Enterococcaceae</taxon>
        <taxon>Enterococcus</taxon>
    </lineage>
</organism>
<keyword evidence="2" id="KW-1185">Reference proteome</keyword>
<evidence type="ECO:0000313" key="1">
    <source>
        <dbReference type="EMBL" id="EOL49218.1"/>
    </source>
</evidence>
<comment type="caution">
    <text evidence="1">The sequence shown here is derived from an EMBL/GenBank/DDBJ whole genome shotgun (WGS) entry which is preliminary data.</text>
</comment>
<dbReference type="PANTHER" id="PTHR35145">
    <property type="entry name" value="CYTOPLASMIC PROTEIN-RELATED"/>
    <property type="match status" value="1"/>
</dbReference>
<proteinExistence type="predicted"/>
<evidence type="ECO:0000313" key="2">
    <source>
        <dbReference type="Proteomes" id="UP000013785"/>
    </source>
</evidence>
<name>R3U6Z2_9ENTE</name>
<dbReference type="Gene3D" id="3.90.1150.30">
    <property type="match status" value="1"/>
</dbReference>
<dbReference type="InterPro" id="IPR007351">
    <property type="entry name" value="YjbR"/>
</dbReference>
<gene>
    <name evidence="1" type="ORF">UC3_00121</name>
</gene>
<dbReference type="HOGENOM" id="CLU_105851_5_0_9"/>
<sequence length="117" mass="13748">MITRDELIESITEIFNSQPEYPFKKFPTYAVFRHKRNKKWFAIITDVAKEKIGLSGKEKIDIIGIKLNSDLIALLLTKEGYFPAYHMNKEHWVSISLEAVTKKELLQWVEESYLLTK</sequence>
<reference evidence="1 2" key="1">
    <citation type="submission" date="2013-02" db="EMBL/GenBank/DDBJ databases">
        <title>The Genome Sequence of Enterococcus phoeniculicola BAA-412.</title>
        <authorList>
            <consortium name="The Broad Institute Genome Sequencing Platform"/>
            <consortium name="The Broad Institute Genome Sequencing Center for Infectious Disease"/>
            <person name="Earl A.M."/>
            <person name="Gilmore M.S."/>
            <person name="Lebreton F."/>
            <person name="Walker B."/>
            <person name="Young S.K."/>
            <person name="Zeng Q."/>
            <person name="Gargeya S."/>
            <person name="Fitzgerald M."/>
            <person name="Haas B."/>
            <person name="Abouelleil A."/>
            <person name="Alvarado L."/>
            <person name="Arachchi H.M."/>
            <person name="Berlin A.M."/>
            <person name="Chapman S.B."/>
            <person name="Dewar J."/>
            <person name="Goldberg J."/>
            <person name="Griggs A."/>
            <person name="Gujja S."/>
            <person name="Hansen M."/>
            <person name="Howarth C."/>
            <person name="Imamovic A."/>
            <person name="Larimer J."/>
            <person name="McCowan C."/>
            <person name="Murphy C."/>
            <person name="Neiman D."/>
            <person name="Pearson M."/>
            <person name="Priest M."/>
            <person name="Roberts A."/>
            <person name="Saif S."/>
            <person name="Shea T."/>
            <person name="Sisk P."/>
            <person name="Sykes S."/>
            <person name="Wortman J."/>
            <person name="Nusbaum C."/>
            <person name="Birren B."/>
        </authorList>
    </citation>
    <scope>NUCLEOTIDE SEQUENCE [LARGE SCALE GENOMIC DNA]</scope>
    <source>
        <strain evidence="1 2">ATCC BAA-412</strain>
    </source>
</reference>
<dbReference type="PANTHER" id="PTHR35145:SF1">
    <property type="entry name" value="CYTOPLASMIC PROTEIN"/>
    <property type="match status" value="1"/>
</dbReference>
<evidence type="ECO:0008006" key="3">
    <source>
        <dbReference type="Google" id="ProtNLM"/>
    </source>
</evidence>
<dbReference type="Pfam" id="PF04237">
    <property type="entry name" value="YjbR"/>
    <property type="match status" value="1"/>
</dbReference>
<dbReference type="InterPro" id="IPR058532">
    <property type="entry name" value="YjbR/MT2646/Rv2570-like"/>
</dbReference>